<gene>
    <name evidence="1" type="ORF">AMJ44_01570</name>
</gene>
<sequence length="476" mass="54771">MMDQYAFYPRIINPMKFSYAIIFSAEEEVRKSKKVLVESMPWTEVEIFGDPFSISQYKSDKASIIILDDSGLIVVDADKIRENNQNVVIILLSSNDFISRSPPSITHEKYPYTSKADLVFAIDREEFVPSHILPSAVRCAEDLLNIKKYSRVRRYIFLLVDDEPRWFSQFLPVLYNIIGQRADVMVARTLEEALQFLFGVKQESEIDEDRYLSLGHGDDVVCLIADIFFPKGNDLNSDAGKDLIRITRKYYSRIPVIIASKAKEAFDFKDQAFILPKGDPGSLQTLQAYIHDFTGLGDFVLQDKTKMELLRLKDIYQMKDVLTEAKKRTKQGQKLREVLEVYGEKDAFSTWLYMHGFRELGDELRPQRGRGTDLVRKLVEPIEREISRIHSSPLAIGEERVFSLQDLLDALQRVAPEMIQHLSDNDVFSTWLDRKGFPELAEEIRPIHGSGAKLKEALTQSVAKWIPIYQQRGMPI</sequence>
<name>A0A0S7Y6J7_UNCSA</name>
<dbReference type="EMBL" id="LIZX01000010">
    <property type="protein sequence ID" value="KPJ69995.1"/>
    <property type="molecule type" value="Genomic_DNA"/>
</dbReference>
<accession>A0A0S7Y6J7</accession>
<proteinExistence type="predicted"/>
<evidence type="ECO:0000313" key="1">
    <source>
        <dbReference type="EMBL" id="KPJ69995.1"/>
    </source>
</evidence>
<comment type="caution">
    <text evidence="1">The sequence shown here is derived from an EMBL/GenBank/DDBJ whole genome shotgun (WGS) entry which is preliminary data.</text>
</comment>
<protein>
    <submittedName>
        <fullName evidence="1">Uncharacterized protein</fullName>
    </submittedName>
</protein>
<evidence type="ECO:0000313" key="2">
    <source>
        <dbReference type="Proteomes" id="UP000051861"/>
    </source>
</evidence>
<dbReference type="Proteomes" id="UP000051861">
    <property type="component" value="Unassembled WGS sequence"/>
</dbReference>
<dbReference type="AlphaFoldDB" id="A0A0S7Y6J7"/>
<reference evidence="1 2" key="1">
    <citation type="journal article" date="2015" name="Microbiome">
        <title>Genomic resolution of linkages in carbon, nitrogen, and sulfur cycling among widespread estuary sediment bacteria.</title>
        <authorList>
            <person name="Baker B.J."/>
            <person name="Lazar C.S."/>
            <person name="Teske A.P."/>
            <person name="Dick G.J."/>
        </authorList>
    </citation>
    <scope>NUCLEOTIDE SEQUENCE [LARGE SCALE GENOMIC DNA]</scope>
    <source>
        <strain evidence="1">DG_54_3</strain>
    </source>
</reference>
<organism evidence="1 2">
    <name type="scientific">candidate division WOR-1 bacterium DG_54_3</name>
    <dbReference type="NCBI Taxonomy" id="1703775"/>
    <lineage>
        <taxon>Bacteria</taxon>
        <taxon>Bacillati</taxon>
        <taxon>Saganbacteria</taxon>
    </lineage>
</organism>